<gene>
    <name evidence="1" type="ORF">BO79DRAFT_3148</name>
</gene>
<evidence type="ECO:0000313" key="1">
    <source>
        <dbReference type="EMBL" id="RAK94450.1"/>
    </source>
</evidence>
<sequence length="52" mass="5745">MLQRQPHHVAVSTVACFASNVPLEVSHLNVDRLVAQSSDFCCISTCDLVVFR</sequence>
<protein>
    <submittedName>
        <fullName evidence="1">Uncharacterized protein</fullName>
    </submittedName>
</protein>
<dbReference type="EMBL" id="KZ824535">
    <property type="protein sequence ID" value="RAK94450.1"/>
    <property type="molecule type" value="Genomic_DNA"/>
</dbReference>
<dbReference type="Proteomes" id="UP000249748">
    <property type="component" value="Unassembled WGS sequence"/>
</dbReference>
<reference evidence="1" key="1">
    <citation type="submission" date="2018-02" db="EMBL/GenBank/DDBJ databases">
        <title>The genomes of Aspergillus section Nigri reveals drivers in fungal speciation.</title>
        <authorList>
            <consortium name="DOE Joint Genome Institute"/>
            <person name="Vesth T.C."/>
            <person name="Nybo J."/>
            <person name="Theobald S."/>
            <person name="Brandl J."/>
            <person name="Frisvad J.C."/>
            <person name="Nielsen K.F."/>
            <person name="Lyhne E.K."/>
            <person name="Kogle M.E."/>
            <person name="Kuo A."/>
            <person name="Riley R."/>
            <person name="Clum A."/>
            <person name="Nolan M."/>
            <person name="Lipzen A."/>
            <person name="Salamov A."/>
            <person name="Henrissat B."/>
            <person name="Wiebenga A."/>
            <person name="De vries R.P."/>
            <person name="Grigoriev I.V."/>
            <person name="Mortensen U.H."/>
            <person name="Andersen M.R."/>
            <person name="Baker S.E."/>
        </authorList>
    </citation>
    <scope>NUCLEOTIDE SEQUENCE</scope>
    <source>
        <strain evidence="1">CBS 115574</strain>
    </source>
</reference>
<organism evidence="1 2">
    <name type="scientific">Aspergillus costaricaensis CBS 115574</name>
    <dbReference type="NCBI Taxonomy" id="1448317"/>
    <lineage>
        <taxon>Eukaryota</taxon>
        <taxon>Fungi</taxon>
        <taxon>Dikarya</taxon>
        <taxon>Ascomycota</taxon>
        <taxon>Pezizomycotina</taxon>
        <taxon>Eurotiomycetes</taxon>
        <taxon>Eurotiomycetidae</taxon>
        <taxon>Eurotiales</taxon>
        <taxon>Aspergillaceae</taxon>
        <taxon>Aspergillus</taxon>
        <taxon>Aspergillus subgen. Circumdati</taxon>
    </lineage>
</organism>
<keyword evidence="2" id="KW-1185">Reference proteome</keyword>
<name>A0ACD1IV66_9EURO</name>
<accession>A0ACD1IV66</accession>
<evidence type="ECO:0000313" key="2">
    <source>
        <dbReference type="Proteomes" id="UP000249748"/>
    </source>
</evidence>
<proteinExistence type="predicted"/>